<keyword evidence="2" id="KW-1185">Reference proteome</keyword>
<reference evidence="1 2" key="1">
    <citation type="journal article" date="2015" name="Genome Biol. Evol.">
        <title>Comparative Genomics of a Bacterivorous Green Alga Reveals Evolutionary Causalities and Consequences of Phago-Mixotrophic Mode of Nutrition.</title>
        <authorList>
            <person name="Burns J.A."/>
            <person name="Paasch A."/>
            <person name="Narechania A."/>
            <person name="Kim E."/>
        </authorList>
    </citation>
    <scope>NUCLEOTIDE SEQUENCE [LARGE SCALE GENOMIC DNA]</scope>
    <source>
        <strain evidence="1 2">PLY_AMNH</strain>
    </source>
</reference>
<proteinExistence type="predicted"/>
<sequence>MRPGAGPHCKFEVYDAFLNKTYNLRVVLGMVSADSVMRIAMGRFIGVGGYRSDAYSVFEGTAGPDGKGMYYKGYAKKVEQTLHTVRGATTVHAWDPSLFLDKAGHDRLVALAERGGDPSMIGRHGRGALERIPYFDPMRAYAHPYGHAKLYGVVKRTLKLFLGKLKNIGEHGALLSFPKPTLDEIQRRAPYIRPPHDVGRKYHDIVQYFGAPPSSLLPVPSPRLTTPRPHGNVRWR</sequence>
<name>A0AAE0L9D5_9CHLO</name>
<accession>A0AAE0L9D5</accession>
<gene>
    <name evidence="1" type="ORF">CYMTET_15415</name>
</gene>
<dbReference type="EMBL" id="LGRX02006511">
    <property type="protein sequence ID" value="KAK3276515.1"/>
    <property type="molecule type" value="Genomic_DNA"/>
</dbReference>
<protein>
    <submittedName>
        <fullName evidence="1">Uncharacterized protein</fullName>
    </submittedName>
</protein>
<evidence type="ECO:0000313" key="2">
    <source>
        <dbReference type="Proteomes" id="UP001190700"/>
    </source>
</evidence>
<comment type="caution">
    <text evidence="1">The sequence shown here is derived from an EMBL/GenBank/DDBJ whole genome shotgun (WGS) entry which is preliminary data.</text>
</comment>
<organism evidence="1 2">
    <name type="scientific">Cymbomonas tetramitiformis</name>
    <dbReference type="NCBI Taxonomy" id="36881"/>
    <lineage>
        <taxon>Eukaryota</taxon>
        <taxon>Viridiplantae</taxon>
        <taxon>Chlorophyta</taxon>
        <taxon>Pyramimonadophyceae</taxon>
        <taxon>Pyramimonadales</taxon>
        <taxon>Pyramimonadaceae</taxon>
        <taxon>Cymbomonas</taxon>
    </lineage>
</organism>
<evidence type="ECO:0000313" key="1">
    <source>
        <dbReference type="EMBL" id="KAK3276515.1"/>
    </source>
</evidence>
<dbReference type="Proteomes" id="UP001190700">
    <property type="component" value="Unassembled WGS sequence"/>
</dbReference>
<dbReference type="AlphaFoldDB" id="A0AAE0L9D5"/>